<keyword evidence="3" id="KW-0732">Signal</keyword>
<dbReference type="SUPFAM" id="SSF51445">
    <property type="entry name" value="(Trans)glycosidases"/>
    <property type="match status" value="1"/>
</dbReference>
<dbReference type="Pfam" id="PF00128">
    <property type="entry name" value="Alpha-amylase"/>
    <property type="match status" value="1"/>
</dbReference>
<dbReference type="PANTHER" id="PTHR10357:SF210">
    <property type="entry name" value="MALTODEXTRIN GLUCOSIDASE"/>
    <property type="match status" value="1"/>
</dbReference>
<feature type="chain" id="PRO_5046041897" evidence="3">
    <location>
        <begin position="18"/>
        <end position="787"/>
    </location>
</feature>
<comment type="caution">
    <text evidence="5">The sequence shown here is derived from an EMBL/GenBank/DDBJ whole genome shotgun (WGS) entry which is preliminary data.</text>
</comment>
<feature type="domain" description="Glycosyl hydrolase family 13 catalytic" evidence="4">
    <location>
        <begin position="293"/>
        <end position="698"/>
    </location>
</feature>
<dbReference type="SMART" id="SM00642">
    <property type="entry name" value="Aamy"/>
    <property type="match status" value="1"/>
</dbReference>
<evidence type="ECO:0000256" key="2">
    <source>
        <dbReference type="ARBA" id="ARBA00023295"/>
    </source>
</evidence>
<dbReference type="RefSeq" id="WP_341400552.1">
    <property type="nucleotide sequence ID" value="NZ_JBBUTI010000015.1"/>
</dbReference>
<evidence type="ECO:0000256" key="3">
    <source>
        <dbReference type="SAM" id="SignalP"/>
    </source>
</evidence>
<dbReference type="GO" id="GO:0016787">
    <property type="term" value="F:hydrolase activity"/>
    <property type="evidence" value="ECO:0007669"/>
    <property type="project" value="UniProtKB-KW"/>
</dbReference>
<name>A0ABU9C8M9_9BURK</name>
<dbReference type="PANTHER" id="PTHR10357">
    <property type="entry name" value="ALPHA-AMYLASE FAMILY MEMBER"/>
    <property type="match status" value="1"/>
</dbReference>
<keyword evidence="2" id="KW-0326">Glycosidase</keyword>
<dbReference type="Gene3D" id="3.90.400.10">
    <property type="entry name" value="Oligo-1,6-glucosidase, Domain 2"/>
    <property type="match status" value="1"/>
</dbReference>
<feature type="signal peptide" evidence="3">
    <location>
        <begin position="1"/>
        <end position="17"/>
    </location>
</feature>
<dbReference type="InterPro" id="IPR045857">
    <property type="entry name" value="O16G_dom_2"/>
</dbReference>
<sequence>MSLISSALSGAAPLASAADARCTPAPLGTTELYVRGTMNNWGAMDDYAFQYQCDAYYLNIDLKGRHEFKVADAAWTDATTFGNGSHTVNHVMVFDGEHTLRLQVTGAGKPATLTLGPRSFVDPHAAPITNPVALSLRFDSRNAAHKKPFGAAPKGSQIDFSVTALPGVSKVTLVIERRRLEGNQEVLEYTEAQRVPLKRGASTKAGEERFTASHRFDEIGVWGYWFDVEIDGRHYALQNNRDTIHWTRERGSMGAATVERQPEALRRVRRFRQTIHAADFKVPEWAADVVWYYIFPERFRNGDKRNDPQPGVARYQNKAVEKHPSWIGKPYVPGSGDGSDDTYNNDFFGGDLEGIIQKLDYIRELGANTIYMTPVFRAASNHKYDTADYHQIDPAFGSNADFERLCAEAAKRGIRVVPDTSLNHVGSDSVYFNRFGNFPAGGAFDGARANTASRWADWFSLDPSQANPDLQYKGWVGVKDLPEINKQSPDFRKFAYGAKTGLMQTWLDRGASGWRMDVAPWVPDDFWREWRAAIKAHKPDALTVAETWFDSSKYFLGDSFDSTMNYIFRNALLEWANGGESRALVANLELMREAYPPQAFHALMNLLSSHDQARSVHHFGWHQDNDDAAVVRTAKQKQSLAWLFQMSYPGAPTIYYGDEVGLAGGDDPDNRRPYPWADEGGQPDLALLAQMKQLTTMRHAHPVLRRGTLLAPLQVGTHTLVLGRQLGKDWAITAFNNADHAIDVQVDVPAGAPQAWKDALGGAAVKARNGQLTLTLPARFGVVLTGR</sequence>
<keyword evidence="6" id="KW-1185">Reference proteome</keyword>
<proteinExistence type="predicted"/>
<dbReference type="EMBL" id="JBBUTI010000015">
    <property type="protein sequence ID" value="MEK8048238.1"/>
    <property type="molecule type" value="Genomic_DNA"/>
</dbReference>
<reference evidence="5 6" key="1">
    <citation type="submission" date="2024-04" db="EMBL/GenBank/DDBJ databases">
        <title>Novel species of the genus Ideonella isolated from streams.</title>
        <authorList>
            <person name="Lu H."/>
        </authorList>
    </citation>
    <scope>NUCLEOTIDE SEQUENCE [LARGE SCALE GENOMIC DNA]</scope>
    <source>
        <strain evidence="5 6">LYT19W</strain>
    </source>
</reference>
<evidence type="ECO:0000313" key="6">
    <source>
        <dbReference type="Proteomes" id="UP001379945"/>
    </source>
</evidence>
<dbReference type="InterPro" id="IPR013780">
    <property type="entry name" value="Glyco_hydro_b"/>
</dbReference>
<dbReference type="Gene3D" id="2.60.40.1180">
    <property type="entry name" value="Golgi alpha-mannosidase II"/>
    <property type="match status" value="1"/>
</dbReference>
<protein>
    <submittedName>
        <fullName evidence="5">Alpha-amylase family glycosyl hydrolase</fullName>
    </submittedName>
</protein>
<dbReference type="CDD" id="cd11338">
    <property type="entry name" value="AmyAc_CMD"/>
    <property type="match status" value="1"/>
</dbReference>
<evidence type="ECO:0000256" key="1">
    <source>
        <dbReference type="ARBA" id="ARBA00022801"/>
    </source>
</evidence>
<dbReference type="InterPro" id="IPR017853">
    <property type="entry name" value="GH"/>
</dbReference>
<evidence type="ECO:0000259" key="4">
    <source>
        <dbReference type="SMART" id="SM00642"/>
    </source>
</evidence>
<dbReference type="InterPro" id="IPR006047">
    <property type="entry name" value="GH13_cat_dom"/>
</dbReference>
<accession>A0ABU9C8M9</accession>
<evidence type="ECO:0000313" key="5">
    <source>
        <dbReference type="EMBL" id="MEK8048238.1"/>
    </source>
</evidence>
<dbReference type="Gene3D" id="3.20.20.80">
    <property type="entry name" value="Glycosidases"/>
    <property type="match status" value="1"/>
</dbReference>
<gene>
    <name evidence="5" type="ORF">AACH00_17935</name>
</gene>
<keyword evidence="1 5" id="KW-0378">Hydrolase</keyword>
<organism evidence="5 6">
    <name type="scientific">Ideonella margarita</name>
    <dbReference type="NCBI Taxonomy" id="2984191"/>
    <lineage>
        <taxon>Bacteria</taxon>
        <taxon>Pseudomonadati</taxon>
        <taxon>Pseudomonadota</taxon>
        <taxon>Betaproteobacteria</taxon>
        <taxon>Burkholderiales</taxon>
        <taxon>Sphaerotilaceae</taxon>
        <taxon>Ideonella</taxon>
    </lineage>
</organism>
<dbReference type="SUPFAM" id="SSF51011">
    <property type="entry name" value="Glycosyl hydrolase domain"/>
    <property type="match status" value="1"/>
</dbReference>
<dbReference type="Proteomes" id="UP001379945">
    <property type="component" value="Unassembled WGS sequence"/>
</dbReference>